<dbReference type="Gene3D" id="3.40.50.720">
    <property type="entry name" value="NAD(P)-binding Rossmann-like Domain"/>
    <property type="match status" value="1"/>
</dbReference>
<dbReference type="InterPro" id="IPR013120">
    <property type="entry name" value="FAR_NAD-bd"/>
</dbReference>
<dbReference type="InterPro" id="IPR000873">
    <property type="entry name" value="AMP-dep_synth/lig_dom"/>
</dbReference>
<dbReference type="SUPFAM" id="SSF56801">
    <property type="entry name" value="Acetyl-CoA synthetase-like"/>
    <property type="match status" value="1"/>
</dbReference>
<evidence type="ECO:0000313" key="7">
    <source>
        <dbReference type="Proteomes" id="UP000093336"/>
    </source>
</evidence>
<dbReference type="Gene3D" id="3.30.300.30">
    <property type="match status" value="1"/>
</dbReference>
<gene>
    <name evidence="6" type="ORF">A8135_01835</name>
</gene>
<dbReference type="InterPro" id="IPR001242">
    <property type="entry name" value="Condensation_dom"/>
</dbReference>
<dbReference type="PANTHER" id="PTHR45527:SF1">
    <property type="entry name" value="FATTY ACID SYNTHASE"/>
    <property type="match status" value="1"/>
</dbReference>
<dbReference type="InterPro" id="IPR010080">
    <property type="entry name" value="Thioester_reductase-like_dom"/>
</dbReference>
<dbReference type="InterPro" id="IPR036291">
    <property type="entry name" value="NAD(P)-bd_dom_sf"/>
</dbReference>
<dbReference type="InterPro" id="IPR023213">
    <property type="entry name" value="CAT-like_dom_sf"/>
</dbReference>
<keyword evidence="2" id="KW-0596">Phosphopantetheine</keyword>
<keyword evidence="7" id="KW-1185">Reference proteome</keyword>
<dbReference type="Pfam" id="PF00550">
    <property type="entry name" value="PP-binding"/>
    <property type="match status" value="1"/>
</dbReference>
<evidence type="ECO:0000256" key="1">
    <source>
        <dbReference type="ARBA" id="ARBA00001957"/>
    </source>
</evidence>
<keyword evidence="3" id="KW-0597">Phosphoprotein</keyword>
<dbReference type="InterPro" id="IPR009081">
    <property type="entry name" value="PP-bd_ACP"/>
</dbReference>
<dbReference type="InterPro" id="IPR036736">
    <property type="entry name" value="ACP-like_sf"/>
</dbReference>
<dbReference type="PANTHER" id="PTHR45527">
    <property type="entry name" value="NONRIBOSOMAL PEPTIDE SYNTHETASE"/>
    <property type="match status" value="1"/>
</dbReference>
<dbReference type="CDD" id="cd19531">
    <property type="entry name" value="LCL_NRPS-like"/>
    <property type="match status" value="1"/>
</dbReference>
<dbReference type="Pfam" id="PF00501">
    <property type="entry name" value="AMP-binding"/>
    <property type="match status" value="1"/>
</dbReference>
<dbReference type="Proteomes" id="UP000093336">
    <property type="component" value="Unassembled WGS sequence"/>
</dbReference>
<protein>
    <recommendedName>
        <fullName evidence="5">Carrier domain-containing protein</fullName>
    </recommendedName>
</protein>
<dbReference type="InterPro" id="IPR006162">
    <property type="entry name" value="Ppantetheine_attach_site"/>
</dbReference>
<dbReference type="Pfam" id="PF13193">
    <property type="entry name" value="AMP-binding_C"/>
    <property type="match status" value="1"/>
</dbReference>
<dbReference type="InterPro" id="IPR045851">
    <property type="entry name" value="AMP-bd_C_sf"/>
</dbReference>
<dbReference type="NCBIfam" id="TIGR01746">
    <property type="entry name" value="Thioester-redct"/>
    <property type="match status" value="1"/>
</dbReference>
<name>A0ABX2XTM6_9GAMM</name>
<evidence type="ECO:0000256" key="2">
    <source>
        <dbReference type="ARBA" id="ARBA00022450"/>
    </source>
</evidence>
<feature type="domain" description="Carrier" evidence="5">
    <location>
        <begin position="1001"/>
        <end position="1078"/>
    </location>
</feature>
<dbReference type="InterPro" id="IPR020845">
    <property type="entry name" value="AMP-binding_CS"/>
</dbReference>
<dbReference type="Gene3D" id="3.30.559.30">
    <property type="entry name" value="Nonribosomal peptide synthetase, condensation domain"/>
    <property type="match status" value="1"/>
</dbReference>
<dbReference type="SUPFAM" id="SSF52777">
    <property type="entry name" value="CoA-dependent acyltransferases"/>
    <property type="match status" value="2"/>
</dbReference>
<evidence type="ECO:0000256" key="3">
    <source>
        <dbReference type="ARBA" id="ARBA00022553"/>
    </source>
</evidence>
<dbReference type="PROSITE" id="PS00012">
    <property type="entry name" value="PHOSPHOPANTETHEINE"/>
    <property type="match status" value="1"/>
</dbReference>
<dbReference type="RefSeq" id="WP_065620860.1">
    <property type="nucleotide sequence ID" value="NZ_LYOZ01000018.1"/>
</dbReference>
<accession>A0ABX2XTM6</accession>
<dbReference type="NCBIfam" id="TIGR01733">
    <property type="entry name" value="AA-adenyl-dom"/>
    <property type="match status" value="1"/>
</dbReference>
<reference evidence="6 7" key="1">
    <citation type="submission" date="2016-05" db="EMBL/GenBank/DDBJ databases">
        <authorList>
            <person name="Prochazka B."/>
            <person name="Indra A."/>
            <person name="Hasenberger P."/>
            <person name="Blaschitz M."/>
            <person name="Wagner L."/>
            <person name="Wewalka G."/>
            <person name="Sorschag S."/>
            <person name="Schmid D."/>
            <person name="Ruppitsch W."/>
        </authorList>
    </citation>
    <scope>NUCLEOTIDE SEQUENCE [LARGE SCALE GENOMIC DNA]</scope>
    <source>
        <strain evidence="6 7">974010_12</strain>
    </source>
</reference>
<evidence type="ECO:0000256" key="4">
    <source>
        <dbReference type="ARBA" id="ARBA00022598"/>
    </source>
</evidence>
<dbReference type="PROSITE" id="PS50075">
    <property type="entry name" value="CARRIER"/>
    <property type="match status" value="1"/>
</dbReference>
<dbReference type="InterPro" id="IPR010071">
    <property type="entry name" value="AA_adenyl_dom"/>
</dbReference>
<dbReference type="PROSITE" id="PS00455">
    <property type="entry name" value="AMP_BINDING"/>
    <property type="match status" value="1"/>
</dbReference>
<comment type="cofactor">
    <cofactor evidence="1">
        <name>pantetheine 4'-phosphate</name>
        <dbReference type="ChEBI" id="CHEBI:47942"/>
    </cofactor>
</comment>
<dbReference type="InterPro" id="IPR042099">
    <property type="entry name" value="ANL_N_sf"/>
</dbReference>
<comment type="caution">
    <text evidence="6">The sequence shown here is derived from an EMBL/GenBank/DDBJ whole genome shotgun (WGS) entry which is preliminary data.</text>
</comment>
<dbReference type="CDD" id="cd05235">
    <property type="entry name" value="SDR_e1"/>
    <property type="match status" value="1"/>
</dbReference>
<evidence type="ECO:0000259" key="5">
    <source>
        <dbReference type="PROSITE" id="PS50075"/>
    </source>
</evidence>
<keyword evidence="4" id="KW-0436">Ligase</keyword>
<proteinExistence type="predicted"/>
<dbReference type="SUPFAM" id="SSF51735">
    <property type="entry name" value="NAD(P)-binding Rossmann-fold domains"/>
    <property type="match status" value="1"/>
</dbReference>
<dbReference type="Pfam" id="PF07993">
    <property type="entry name" value="NAD_binding_4"/>
    <property type="match status" value="1"/>
</dbReference>
<dbReference type="InterPro" id="IPR025110">
    <property type="entry name" value="AMP-bd_C"/>
</dbReference>
<dbReference type="SUPFAM" id="SSF47336">
    <property type="entry name" value="ACP-like"/>
    <property type="match status" value="1"/>
</dbReference>
<dbReference type="InterPro" id="IPR020806">
    <property type="entry name" value="PKS_PP-bd"/>
</dbReference>
<sequence length="1477" mass="168336">MSDIVFTNGQDLEVQQYDLSIGQKELWFIHSMDGAAKAAYNEQLIYKLKGFLSINSLKKAFQALMDKHPILRTSFVKDSEGNVSQWLHQQAELNFTVTNEVNHEQLEDYINQQISKPFHLDQAPLMRVVLVKMNEDEFTLLIVLHHIITDGTSFSILIDDLNQFYNQAMRGEAIQQPEFKPSYFDHIQTEQKQFLSQAYQEKVNTVAESLKGYSGLNFLTTPQGKEKIDIFSGNRVYFKLDKTTCNRLNEFAQAHRMTVFHVLYAAYCIFLSQYTRSQDILVGVPFANREHDLERQIMGYFINTLPIRVTIKEQESFLELASRVKSLVFSSLCKQEVAFEHIASQLNLARKASGQHPIIQTMFVWANTAKVTLRLEGISVQPVHHYFSKTAKFDLSLFMLEESKDDITAYFEYRDALFERETIERIARSFTILLKNILNNPQELVQSLSLLDAAEMQRMKEKYFTAKLDRVVTTSLAELFQETVTRHPKEIGLVFGSQCYDYATIEERSNQWASYIRHQYKQLYGCELSGDTLVALCVDRNEDMIFGMLGILKAGAAYVPVDPKYPQERINYIINHSQASLLLTHKVHDALNLDFAAERIIYMDDDCIVNSPHFVDQPFEHKIKPQDLAYVLYTSGSTGKPKGVGVSHENVICLFESLKKQFEFSTQDVWSLFHTFCFDISVWEIWGAFLFGGTLLVIPYEVTRDTKQFYQLIDSEKVTVLTQTASAFQMFINEDLRSSKKLNYLRYVSFVGESLKVSILRPWVAKYGVDKPRLANMYGITETTVYTNNKFVTQADIDKGRDNIGWPLAEFSMCVMDEHLRWCPVGIVGEICIGGRGLSRGYLYRDDLTQEKFVKDPYANFLGLPEDTRLYRTGDLGRWMEDGSIEYLGRKDFQIKLRGFRIELGEIESALGSYPGITHTAVLLKGEGEAAYLAAYYTLKIGVQVDVANLKSHLKAFLPEYMVPSTFTELVSFPMTVNGKIDRKVLGTVEDKVNIEKNVVPLNTPLEVDIAAVWADIFKLRIDDLGASSNFFELGGNSLLVVKMLTLVSNKIGKELSLSQFIAMPTITSLAAQVESSLTSMQRIHLFKEKLEQDVVLDSAIKPLPDSPCVQHPKSIFLTGAAGFVGAHLLDELLKKTDAIIYCLIRAATVDEALEKLTGKLRKYRLESRLCKARIVPVLGDLGERKLGLAAQNYERLTQEVDAIFHVGAWVHHVYDYNTLYKTNVQSVIEILKMAVTNKNKAIHFVSTLATRLISPIERLSSIDSTSMEGYLNMNGYLTTKWVAEQLLQEAAIRGVVAHVYRPGNVVSGMHGIYEPETNHTLLRLKGMLQLEKGFIVDQDRVEMMPVDLLAAAIVEIAKAPQRFSYNLNNSESISWFDYLKIAQHKGYRFDFISDKEEWNRIMSDIDEQNALYKLSHVYKLHSSMNKGPAETLEITPDYPITTPPYLEMIEQQFNFLIASGFLDSPQTIQSRLFTRG</sequence>
<dbReference type="Gene3D" id="3.30.559.10">
    <property type="entry name" value="Chloramphenicol acetyltransferase-like domain"/>
    <property type="match status" value="1"/>
</dbReference>
<dbReference type="Gene3D" id="3.40.50.12780">
    <property type="entry name" value="N-terminal domain of ligase-like"/>
    <property type="match status" value="1"/>
</dbReference>
<dbReference type="SMART" id="SM00823">
    <property type="entry name" value="PKS_PP"/>
    <property type="match status" value="1"/>
</dbReference>
<evidence type="ECO:0000313" key="6">
    <source>
        <dbReference type="EMBL" id="OCH97987.1"/>
    </source>
</evidence>
<dbReference type="Pfam" id="PF00668">
    <property type="entry name" value="Condensation"/>
    <property type="match status" value="1"/>
</dbReference>
<dbReference type="EMBL" id="LYOZ01000018">
    <property type="protein sequence ID" value="OCH97987.1"/>
    <property type="molecule type" value="Genomic_DNA"/>
</dbReference>
<dbReference type="Gene3D" id="1.10.1200.10">
    <property type="entry name" value="ACP-like"/>
    <property type="match status" value="1"/>
</dbReference>
<organism evidence="6 7">
    <name type="scientific">Legionella jamestowniensis</name>
    <dbReference type="NCBI Taxonomy" id="455"/>
    <lineage>
        <taxon>Bacteria</taxon>
        <taxon>Pseudomonadati</taxon>
        <taxon>Pseudomonadota</taxon>
        <taxon>Gammaproteobacteria</taxon>
        <taxon>Legionellales</taxon>
        <taxon>Legionellaceae</taxon>
        <taxon>Legionella</taxon>
    </lineage>
</organism>